<reference evidence="1 2" key="1">
    <citation type="submission" date="2016-10" db="EMBL/GenBank/DDBJ databases">
        <authorList>
            <person name="de Groot N.N."/>
        </authorList>
    </citation>
    <scope>NUCLEOTIDE SEQUENCE [LARGE SCALE GENOMIC DNA]</scope>
    <source>
        <strain evidence="1 2">DSM 7343</strain>
    </source>
</reference>
<evidence type="ECO:0000313" key="1">
    <source>
        <dbReference type="EMBL" id="SDZ79489.1"/>
    </source>
</evidence>
<accession>A0A1H3VXF9</accession>
<sequence>MPVVDYVLEANEAAVISCLKRNREETEAKSYSTSLLSKS</sequence>
<proteinExistence type="predicted"/>
<dbReference type="Proteomes" id="UP000199409">
    <property type="component" value="Unassembled WGS sequence"/>
</dbReference>
<keyword evidence="2" id="KW-1185">Reference proteome</keyword>
<protein>
    <submittedName>
        <fullName evidence="1">Uncharacterized protein</fullName>
    </submittedName>
</protein>
<evidence type="ECO:0000313" key="2">
    <source>
        <dbReference type="Proteomes" id="UP000199409"/>
    </source>
</evidence>
<organism evidence="1 2">
    <name type="scientific">Desulfuromusa kysingii</name>
    <dbReference type="NCBI Taxonomy" id="37625"/>
    <lineage>
        <taxon>Bacteria</taxon>
        <taxon>Pseudomonadati</taxon>
        <taxon>Thermodesulfobacteriota</taxon>
        <taxon>Desulfuromonadia</taxon>
        <taxon>Desulfuromonadales</taxon>
        <taxon>Geopsychrobacteraceae</taxon>
        <taxon>Desulfuromusa</taxon>
    </lineage>
</organism>
<name>A0A1H3VXF9_9BACT</name>
<dbReference type="AlphaFoldDB" id="A0A1H3VXF9"/>
<gene>
    <name evidence="1" type="ORF">SAMN05660420_00344</name>
</gene>
<dbReference type="EMBL" id="FNQN01000001">
    <property type="protein sequence ID" value="SDZ79489.1"/>
    <property type="molecule type" value="Genomic_DNA"/>
</dbReference>